<dbReference type="SUPFAM" id="SSF52172">
    <property type="entry name" value="CheY-like"/>
    <property type="match status" value="1"/>
</dbReference>
<dbReference type="InterPro" id="IPR058245">
    <property type="entry name" value="NreC/VraR/RcsB-like_REC"/>
</dbReference>
<evidence type="ECO:0000256" key="4">
    <source>
        <dbReference type="ARBA" id="ARBA00023163"/>
    </source>
</evidence>
<dbReference type="SMART" id="SM00448">
    <property type="entry name" value="REC"/>
    <property type="match status" value="1"/>
</dbReference>
<evidence type="ECO:0000313" key="9">
    <source>
        <dbReference type="Proteomes" id="UP000036000"/>
    </source>
</evidence>
<dbReference type="InterPro" id="IPR039420">
    <property type="entry name" value="WalR-like"/>
</dbReference>
<organism evidence="8 9">
    <name type="scientific">Levilactobacillus koreensis</name>
    <dbReference type="NCBI Taxonomy" id="637971"/>
    <lineage>
        <taxon>Bacteria</taxon>
        <taxon>Bacillati</taxon>
        <taxon>Bacillota</taxon>
        <taxon>Bacilli</taxon>
        <taxon>Lactobacillales</taxon>
        <taxon>Lactobacillaceae</taxon>
        <taxon>Levilactobacillus</taxon>
    </lineage>
</organism>
<dbReference type="InterPro" id="IPR011006">
    <property type="entry name" value="CheY-like_superfamily"/>
</dbReference>
<evidence type="ECO:0000259" key="7">
    <source>
        <dbReference type="PROSITE" id="PS50110"/>
    </source>
</evidence>
<dbReference type="InterPro" id="IPR000792">
    <property type="entry name" value="Tscrpt_reg_LuxR_C"/>
</dbReference>
<name>A0AAC8UWT9_9LACO</name>
<keyword evidence="2" id="KW-0805">Transcription regulation</keyword>
<dbReference type="PROSITE" id="PS50110">
    <property type="entry name" value="RESPONSE_REGULATORY"/>
    <property type="match status" value="1"/>
</dbReference>
<keyword evidence="1 5" id="KW-0597">Phosphoprotein</keyword>
<keyword evidence="4" id="KW-0804">Transcription</keyword>
<dbReference type="CDD" id="cd06170">
    <property type="entry name" value="LuxR_C_like"/>
    <property type="match status" value="1"/>
</dbReference>
<dbReference type="PANTHER" id="PTHR43214">
    <property type="entry name" value="TWO-COMPONENT RESPONSE REGULATOR"/>
    <property type="match status" value="1"/>
</dbReference>
<evidence type="ECO:0000256" key="2">
    <source>
        <dbReference type="ARBA" id="ARBA00023015"/>
    </source>
</evidence>
<dbReference type="SMART" id="SM00421">
    <property type="entry name" value="HTH_LUXR"/>
    <property type="match status" value="1"/>
</dbReference>
<protein>
    <submittedName>
        <fullName evidence="8">LuxR family transcriptional regulator</fullName>
    </submittedName>
</protein>
<accession>A0AAC8UWT9</accession>
<proteinExistence type="predicted"/>
<dbReference type="GO" id="GO:0000160">
    <property type="term" value="P:phosphorelay signal transduction system"/>
    <property type="evidence" value="ECO:0007669"/>
    <property type="project" value="InterPro"/>
</dbReference>
<dbReference type="Pfam" id="PF00196">
    <property type="entry name" value="GerE"/>
    <property type="match status" value="1"/>
</dbReference>
<feature type="modified residue" description="4-aspartylphosphate" evidence="5">
    <location>
        <position position="54"/>
    </location>
</feature>
<evidence type="ECO:0000256" key="3">
    <source>
        <dbReference type="ARBA" id="ARBA00023125"/>
    </source>
</evidence>
<dbReference type="InterPro" id="IPR001789">
    <property type="entry name" value="Sig_transdc_resp-reg_receiver"/>
</dbReference>
<dbReference type="InterPro" id="IPR016032">
    <property type="entry name" value="Sig_transdc_resp-reg_C-effctor"/>
</dbReference>
<feature type="domain" description="HTH luxR-type" evidence="6">
    <location>
        <begin position="141"/>
        <end position="206"/>
    </location>
</feature>
<dbReference type="SUPFAM" id="SSF46894">
    <property type="entry name" value="C-terminal effector domain of the bipartite response regulators"/>
    <property type="match status" value="1"/>
</dbReference>
<dbReference type="EMBL" id="CP012033">
    <property type="protein sequence ID" value="AKP65870.1"/>
    <property type="molecule type" value="Genomic_DNA"/>
</dbReference>
<evidence type="ECO:0000259" key="6">
    <source>
        <dbReference type="PROSITE" id="PS50043"/>
    </source>
</evidence>
<dbReference type="AlphaFoldDB" id="A0AAC8UWT9"/>
<dbReference type="Pfam" id="PF00072">
    <property type="entry name" value="Response_reg"/>
    <property type="match status" value="1"/>
</dbReference>
<evidence type="ECO:0000256" key="1">
    <source>
        <dbReference type="ARBA" id="ARBA00022553"/>
    </source>
</evidence>
<dbReference type="CDD" id="cd17535">
    <property type="entry name" value="REC_NarL-like"/>
    <property type="match status" value="1"/>
</dbReference>
<dbReference type="GO" id="GO:0003677">
    <property type="term" value="F:DNA binding"/>
    <property type="evidence" value="ECO:0007669"/>
    <property type="project" value="UniProtKB-KW"/>
</dbReference>
<dbReference type="KEGG" id="lko:ABN16_13190"/>
<dbReference type="PRINTS" id="PR00038">
    <property type="entry name" value="HTHLUXR"/>
</dbReference>
<gene>
    <name evidence="8" type="ORF">ABN16_13190</name>
</gene>
<feature type="domain" description="Response regulatory" evidence="7">
    <location>
        <begin position="3"/>
        <end position="118"/>
    </location>
</feature>
<dbReference type="Proteomes" id="UP000036000">
    <property type="component" value="Chromosome"/>
</dbReference>
<dbReference type="GO" id="GO:0006355">
    <property type="term" value="P:regulation of DNA-templated transcription"/>
    <property type="evidence" value="ECO:0007669"/>
    <property type="project" value="InterPro"/>
</dbReference>
<dbReference type="PANTHER" id="PTHR43214:SF40">
    <property type="entry name" value="TRANSCRIPTIONAL REGULATORY PROTEIN LNRK"/>
    <property type="match status" value="1"/>
</dbReference>
<evidence type="ECO:0000313" key="8">
    <source>
        <dbReference type="EMBL" id="AKP65870.1"/>
    </source>
</evidence>
<reference evidence="8 9" key="1">
    <citation type="submission" date="2015-07" db="EMBL/GenBank/DDBJ databases">
        <title>Lactobacillus korensis/26-25/ whole genome sequencing.</title>
        <authorList>
            <person name="Kim M.K."/>
            <person name="Im W.-T."/>
            <person name="Srinivasan S."/>
            <person name="Lee J.-J."/>
        </authorList>
    </citation>
    <scope>NUCLEOTIDE SEQUENCE [LARGE SCALE GENOMIC DNA]</scope>
    <source>
        <strain evidence="8 9">26-25</strain>
    </source>
</reference>
<evidence type="ECO:0000256" key="5">
    <source>
        <dbReference type="PROSITE-ProRule" id="PRU00169"/>
    </source>
</evidence>
<keyword evidence="3" id="KW-0238">DNA-binding</keyword>
<dbReference type="PROSITE" id="PS50043">
    <property type="entry name" value="HTH_LUXR_2"/>
    <property type="match status" value="1"/>
</dbReference>
<dbReference type="RefSeq" id="WP_048736155.1">
    <property type="nucleotide sequence ID" value="NZ_CP012033.1"/>
</dbReference>
<sequence>MTTIVLVDDSRLITSGLKIILESEPTFTVLGTFDDATAAINFCTTHEVDIALMDVRMPGMTGVAATKLITTQTATRVIILTTFDEDEYIVTGIQNGASGYLLKTTDADQLLAAIKMVAQGQSILSPAVLRKAAASLTTATISPDLRDLTEREQEITRLVAKGLTNKQIAAQLFLSDGTVNNSLSTILHKLDLDHRTQLAIYYLTGEGGQG</sequence>
<keyword evidence="9" id="KW-1185">Reference proteome</keyword>
<dbReference type="Gene3D" id="3.40.50.2300">
    <property type="match status" value="1"/>
</dbReference>